<evidence type="ECO:0000256" key="4">
    <source>
        <dbReference type="ARBA" id="ARBA00022771"/>
    </source>
</evidence>
<sequence>MKLLEANPGTEASEPGSSLIMSSKVGTPSEAAAASSDSPTSATSTPSSTSSSSSSSSSLSSTAASSAFSFKNAEAGEVKDHASNGTHSSSSSNNNRSIDIGAGATSFPVTATTAAAATTARPDPSRKVPTKNGYAPNNDYSDNNNRSMRIITTTTSTSTRSTTSTNGSSSSSSGSSVVEPGLVFAAGPDGEEEERLEFREGQHPASVLASINSLRQQRQFCDVSLLVGEQEFPAHRAVLAACSPHLFDFLSCLEETAESRPIYKLGRDVAASGFRPLLDFMYT</sequence>
<protein>
    <recommendedName>
        <fullName evidence="11">BTB domain-containing protein</fullName>
    </recommendedName>
</protein>
<keyword evidence="2" id="KW-0479">Metal-binding</keyword>
<keyword evidence="5" id="KW-0862">Zinc</keyword>
<evidence type="ECO:0000256" key="7">
    <source>
        <dbReference type="ARBA" id="ARBA00023125"/>
    </source>
</evidence>
<feature type="region of interest" description="Disordered" evidence="10">
    <location>
        <begin position="1"/>
        <end position="66"/>
    </location>
</feature>
<dbReference type="PROSITE" id="PS50097">
    <property type="entry name" value="BTB"/>
    <property type="match status" value="1"/>
</dbReference>
<dbReference type="STRING" id="188477.A0A433TMY5"/>
<evidence type="ECO:0000256" key="2">
    <source>
        <dbReference type="ARBA" id="ARBA00022723"/>
    </source>
</evidence>
<feature type="compositionally biased region" description="Low complexity" evidence="10">
    <location>
        <begin position="83"/>
        <end position="97"/>
    </location>
</feature>
<keyword evidence="6" id="KW-0805">Transcription regulation</keyword>
<accession>A0A433TMY5</accession>
<dbReference type="EMBL" id="RQTK01000264">
    <property type="protein sequence ID" value="RUS82942.1"/>
    <property type="molecule type" value="Genomic_DNA"/>
</dbReference>
<evidence type="ECO:0000259" key="11">
    <source>
        <dbReference type="PROSITE" id="PS50097"/>
    </source>
</evidence>
<dbReference type="PANTHER" id="PTHR46105">
    <property type="entry name" value="AGAP004733-PA"/>
    <property type="match status" value="1"/>
</dbReference>
<keyword evidence="7" id="KW-0238">DNA-binding</keyword>
<keyword evidence="4" id="KW-0863">Zinc-finger</keyword>
<dbReference type="Proteomes" id="UP000271974">
    <property type="component" value="Unassembled WGS sequence"/>
</dbReference>
<dbReference type="GO" id="GO:0000981">
    <property type="term" value="F:DNA-binding transcription factor activity, RNA polymerase II-specific"/>
    <property type="evidence" value="ECO:0007669"/>
    <property type="project" value="TreeGrafter"/>
</dbReference>
<evidence type="ECO:0000256" key="3">
    <source>
        <dbReference type="ARBA" id="ARBA00022737"/>
    </source>
</evidence>
<feature type="region of interest" description="Disordered" evidence="10">
    <location>
        <begin position="78"/>
        <end position="101"/>
    </location>
</feature>
<feature type="compositionally biased region" description="Low complexity" evidence="10">
    <location>
        <begin position="27"/>
        <end position="66"/>
    </location>
</feature>
<evidence type="ECO:0000256" key="8">
    <source>
        <dbReference type="ARBA" id="ARBA00023163"/>
    </source>
</evidence>
<comment type="caution">
    <text evidence="12">The sequence shown here is derived from an EMBL/GenBank/DDBJ whole genome shotgun (WGS) entry which is preliminary data.</text>
</comment>
<evidence type="ECO:0000256" key="6">
    <source>
        <dbReference type="ARBA" id="ARBA00023015"/>
    </source>
</evidence>
<dbReference type="Pfam" id="PF00651">
    <property type="entry name" value="BTB"/>
    <property type="match status" value="1"/>
</dbReference>
<dbReference type="GO" id="GO:0000978">
    <property type="term" value="F:RNA polymerase II cis-regulatory region sequence-specific DNA binding"/>
    <property type="evidence" value="ECO:0007669"/>
    <property type="project" value="TreeGrafter"/>
</dbReference>
<name>A0A433TMY5_ELYCH</name>
<dbReference type="GO" id="GO:0008270">
    <property type="term" value="F:zinc ion binding"/>
    <property type="evidence" value="ECO:0007669"/>
    <property type="project" value="UniProtKB-KW"/>
</dbReference>
<evidence type="ECO:0000256" key="10">
    <source>
        <dbReference type="SAM" id="MobiDB-lite"/>
    </source>
</evidence>
<keyword evidence="3" id="KW-0677">Repeat</keyword>
<dbReference type="OrthoDB" id="4748970at2759"/>
<keyword evidence="8" id="KW-0804">Transcription</keyword>
<feature type="non-terminal residue" evidence="12">
    <location>
        <position position="283"/>
    </location>
</feature>
<evidence type="ECO:0000256" key="5">
    <source>
        <dbReference type="ARBA" id="ARBA00022833"/>
    </source>
</evidence>
<dbReference type="GO" id="GO:0005634">
    <property type="term" value="C:nucleus"/>
    <property type="evidence" value="ECO:0007669"/>
    <property type="project" value="UniProtKB-SubCell"/>
</dbReference>
<dbReference type="AlphaFoldDB" id="A0A433TMY5"/>
<evidence type="ECO:0000313" key="12">
    <source>
        <dbReference type="EMBL" id="RUS82942.1"/>
    </source>
</evidence>
<feature type="domain" description="BTB" evidence="11">
    <location>
        <begin position="221"/>
        <end position="283"/>
    </location>
</feature>
<reference evidence="12 13" key="1">
    <citation type="submission" date="2019-01" db="EMBL/GenBank/DDBJ databases">
        <title>A draft genome assembly of the solar-powered sea slug Elysia chlorotica.</title>
        <authorList>
            <person name="Cai H."/>
            <person name="Li Q."/>
            <person name="Fang X."/>
            <person name="Li J."/>
            <person name="Curtis N.E."/>
            <person name="Altenburger A."/>
            <person name="Shibata T."/>
            <person name="Feng M."/>
            <person name="Maeda T."/>
            <person name="Schwartz J.A."/>
            <person name="Shigenobu S."/>
            <person name="Lundholm N."/>
            <person name="Nishiyama T."/>
            <person name="Yang H."/>
            <person name="Hasebe M."/>
            <person name="Li S."/>
            <person name="Pierce S.K."/>
            <person name="Wang J."/>
        </authorList>
    </citation>
    <scope>NUCLEOTIDE SEQUENCE [LARGE SCALE GENOMIC DNA]</scope>
    <source>
        <strain evidence="12">EC2010</strain>
        <tissue evidence="12">Whole organism of an adult</tissue>
    </source>
</reference>
<feature type="compositionally biased region" description="Low complexity" evidence="10">
    <location>
        <begin position="152"/>
        <end position="176"/>
    </location>
</feature>
<dbReference type="InterPro" id="IPR011333">
    <property type="entry name" value="SKP1/BTB/POZ_sf"/>
</dbReference>
<keyword evidence="9" id="KW-0539">Nucleus</keyword>
<feature type="compositionally biased region" description="Polar residues" evidence="10">
    <location>
        <begin position="138"/>
        <end position="151"/>
    </location>
</feature>
<feature type="region of interest" description="Disordered" evidence="10">
    <location>
        <begin position="113"/>
        <end position="180"/>
    </location>
</feature>
<feature type="compositionally biased region" description="Polar residues" evidence="10">
    <location>
        <begin position="15"/>
        <end position="26"/>
    </location>
</feature>
<dbReference type="InterPro" id="IPR000210">
    <property type="entry name" value="BTB/POZ_dom"/>
</dbReference>
<evidence type="ECO:0000256" key="9">
    <source>
        <dbReference type="ARBA" id="ARBA00023242"/>
    </source>
</evidence>
<comment type="subcellular location">
    <subcellularLocation>
        <location evidence="1">Nucleus</location>
    </subcellularLocation>
</comment>
<proteinExistence type="predicted"/>
<evidence type="ECO:0000313" key="13">
    <source>
        <dbReference type="Proteomes" id="UP000271974"/>
    </source>
</evidence>
<dbReference type="Gene3D" id="3.30.710.10">
    <property type="entry name" value="Potassium Channel Kv1.1, Chain A"/>
    <property type="match status" value="1"/>
</dbReference>
<organism evidence="12 13">
    <name type="scientific">Elysia chlorotica</name>
    <name type="common">Eastern emerald elysia</name>
    <name type="synonym">Sea slug</name>
    <dbReference type="NCBI Taxonomy" id="188477"/>
    <lineage>
        <taxon>Eukaryota</taxon>
        <taxon>Metazoa</taxon>
        <taxon>Spiralia</taxon>
        <taxon>Lophotrochozoa</taxon>
        <taxon>Mollusca</taxon>
        <taxon>Gastropoda</taxon>
        <taxon>Heterobranchia</taxon>
        <taxon>Euthyneura</taxon>
        <taxon>Panpulmonata</taxon>
        <taxon>Sacoglossa</taxon>
        <taxon>Placobranchoidea</taxon>
        <taxon>Plakobranchidae</taxon>
        <taxon>Elysia</taxon>
    </lineage>
</organism>
<dbReference type="SUPFAM" id="SSF54695">
    <property type="entry name" value="POZ domain"/>
    <property type="match status" value="1"/>
</dbReference>
<gene>
    <name evidence="12" type="ORF">EGW08_009279</name>
</gene>
<dbReference type="InterPro" id="IPR050457">
    <property type="entry name" value="ZnFinger_BTB_dom_contain"/>
</dbReference>
<keyword evidence="13" id="KW-1185">Reference proteome</keyword>
<dbReference type="PANTHER" id="PTHR46105:SF5">
    <property type="entry name" value="ZINC FINGER AND BTB DOMAIN-CONTAINING PROTEIN 44 ISOFORM X1"/>
    <property type="match status" value="1"/>
</dbReference>
<evidence type="ECO:0000256" key="1">
    <source>
        <dbReference type="ARBA" id="ARBA00004123"/>
    </source>
</evidence>